<accession>X6P4E3</accession>
<keyword evidence="2" id="KW-1133">Transmembrane helix</keyword>
<feature type="transmembrane region" description="Helical" evidence="2">
    <location>
        <begin position="74"/>
        <end position="93"/>
    </location>
</feature>
<keyword evidence="4" id="KW-1185">Reference proteome</keyword>
<comment type="caution">
    <text evidence="3">The sequence shown here is derived from an EMBL/GenBank/DDBJ whole genome shotgun (WGS) entry which is preliminary data.</text>
</comment>
<name>X6P4E3_RETFI</name>
<keyword evidence="2" id="KW-0472">Membrane</keyword>
<evidence type="ECO:0000256" key="1">
    <source>
        <dbReference type="SAM" id="MobiDB-lite"/>
    </source>
</evidence>
<evidence type="ECO:0000313" key="3">
    <source>
        <dbReference type="EMBL" id="ETO32467.1"/>
    </source>
</evidence>
<dbReference type="EMBL" id="ASPP01004185">
    <property type="protein sequence ID" value="ETO32467.1"/>
    <property type="molecule type" value="Genomic_DNA"/>
</dbReference>
<feature type="non-terminal residue" evidence="3">
    <location>
        <position position="1"/>
    </location>
</feature>
<organism evidence="3 4">
    <name type="scientific">Reticulomyxa filosa</name>
    <dbReference type="NCBI Taxonomy" id="46433"/>
    <lineage>
        <taxon>Eukaryota</taxon>
        <taxon>Sar</taxon>
        <taxon>Rhizaria</taxon>
        <taxon>Retaria</taxon>
        <taxon>Foraminifera</taxon>
        <taxon>Monothalamids</taxon>
        <taxon>Reticulomyxidae</taxon>
        <taxon>Reticulomyxa</taxon>
    </lineage>
</organism>
<evidence type="ECO:0000256" key="2">
    <source>
        <dbReference type="SAM" id="Phobius"/>
    </source>
</evidence>
<feature type="transmembrane region" description="Helical" evidence="2">
    <location>
        <begin position="114"/>
        <end position="131"/>
    </location>
</feature>
<gene>
    <name evidence="3" type="ORF">RFI_04651</name>
</gene>
<feature type="transmembrane region" description="Helical" evidence="2">
    <location>
        <begin position="377"/>
        <end position="395"/>
    </location>
</feature>
<proteinExistence type="predicted"/>
<feature type="transmembrane region" description="Helical" evidence="2">
    <location>
        <begin position="321"/>
        <end position="344"/>
    </location>
</feature>
<evidence type="ECO:0000313" key="4">
    <source>
        <dbReference type="Proteomes" id="UP000023152"/>
    </source>
</evidence>
<dbReference type="AlphaFoldDB" id="X6P4E3"/>
<feature type="transmembrane region" description="Helical" evidence="2">
    <location>
        <begin position="192"/>
        <end position="214"/>
    </location>
</feature>
<feature type="region of interest" description="Disordered" evidence="1">
    <location>
        <begin position="486"/>
        <end position="506"/>
    </location>
</feature>
<sequence>ISKGERSSLCLEVLKDGLFSKKKIILLHVFLNTEKTDNIITKKKRCLSIKNNGKETPELTKKSENNDLRDTVCVANLTGSVICFVIVLLVVLVRLNQQRREISAVWKDHKTRKIAMSHIAFLLGSLLYVWIELLDSIACIKNRSMYDCGALVTIQMAGWLMARSGMYYWLVGRTHAILNKRVESEMKAWVHVIGKAIIALMLLFSFLVVVSIPVGRTHESNKGYCVNIVPFEYVNNNKKKGGGSTIPQKKKIVYVYTHIKKNVYVYGIECARGLFSYALGVVVVDEWKETKGHGSGVSQTGLGLIHQASHQKKTNEKEEQLLSVASSNCLMYSIAVSVVCFSLMYNANWGFIPACCCCCLREPILTLQNFKKLDGPFFFFYSLLLILLLLTSFFFDCQLEKKIRKLSDRWIEYICVPLDTCHFRRMCQNIPLLCKPQPQPDTTTTAAATVTTVTTVVLVALVAGDDQNKGEEESLNSEKELLLTTASTGTHSDKDKKKDKKEGTLSPKSRSVTEVKWLEEEYDEMVWEGKLDEIAEAIQQNTSFDLERLWGFFDTNQSGVIDSRKTLSKLVFSLFCVFAKRANKKSTLPKYHHLQYVIEPLVDEIRPLIGHGSNAASDASAVNGTNNMGDEKGQETISKQDFIDNIALYVRKAVEIRKSKMALSFKITPGGETPLSDLVKTAVQGDHTNDNNMVITDHAPTQTDIQYNTECSSFILSILFVYLLIF</sequence>
<dbReference type="Proteomes" id="UP000023152">
    <property type="component" value="Unassembled WGS sequence"/>
</dbReference>
<protein>
    <submittedName>
        <fullName evidence="3">Uncharacterized protein</fullName>
    </submittedName>
</protein>
<feature type="transmembrane region" description="Helical" evidence="2">
    <location>
        <begin position="151"/>
        <end position="171"/>
    </location>
</feature>
<feature type="compositionally biased region" description="Basic and acidic residues" evidence="1">
    <location>
        <begin position="491"/>
        <end position="503"/>
    </location>
</feature>
<keyword evidence="2" id="KW-0812">Transmembrane</keyword>
<reference evidence="3 4" key="1">
    <citation type="journal article" date="2013" name="Curr. Biol.">
        <title>The Genome of the Foraminiferan Reticulomyxa filosa.</title>
        <authorList>
            <person name="Glockner G."/>
            <person name="Hulsmann N."/>
            <person name="Schleicher M."/>
            <person name="Noegel A.A."/>
            <person name="Eichinger L."/>
            <person name="Gallinger C."/>
            <person name="Pawlowski J."/>
            <person name="Sierra R."/>
            <person name="Euteneuer U."/>
            <person name="Pillet L."/>
            <person name="Moustafa A."/>
            <person name="Platzer M."/>
            <person name="Groth M."/>
            <person name="Szafranski K."/>
            <person name="Schliwa M."/>
        </authorList>
    </citation>
    <scope>NUCLEOTIDE SEQUENCE [LARGE SCALE GENOMIC DNA]</scope>
</reference>